<dbReference type="EMBL" id="JAJVCN010000005">
    <property type="protein sequence ID" value="MCE7011786.1"/>
    <property type="molecule type" value="Genomic_DNA"/>
</dbReference>
<dbReference type="RefSeq" id="WP_233734544.1">
    <property type="nucleotide sequence ID" value="NZ_JAJVCN010000005.1"/>
</dbReference>
<gene>
    <name evidence="1" type="ORF">LWC34_54580</name>
</gene>
<protein>
    <recommendedName>
        <fullName evidence="3">Glycosyltransferase</fullName>
    </recommendedName>
</protein>
<name>A0ABS8ZY80_9PSEU</name>
<dbReference type="Proteomes" id="UP001521150">
    <property type="component" value="Unassembled WGS sequence"/>
</dbReference>
<evidence type="ECO:0000313" key="2">
    <source>
        <dbReference type="Proteomes" id="UP001521150"/>
    </source>
</evidence>
<reference evidence="1 2" key="1">
    <citation type="submission" date="2021-12" db="EMBL/GenBank/DDBJ databases">
        <title>Genome sequence of Kibdelosporangium philippinense ATCC 49844.</title>
        <authorList>
            <person name="Fedorov E.A."/>
            <person name="Omeragic M."/>
            <person name="Shalygina K.F."/>
            <person name="Maclea K.S."/>
        </authorList>
    </citation>
    <scope>NUCLEOTIDE SEQUENCE [LARGE SCALE GENOMIC DNA]</scope>
    <source>
        <strain evidence="1 2">ATCC 49844</strain>
    </source>
</reference>
<evidence type="ECO:0000313" key="1">
    <source>
        <dbReference type="EMBL" id="MCE7011786.1"/>
    </source>
</evidence>
<accession>A0ABS8ZY80</accession>
<sequence length="216" mass="25264">MNLVDWLEKAGHQQIVLLDNASTYPPLLEYLSSTHHQVIRLRENMGHEAPWQCGLIDKLGHAKPFVVTDPDILPEESCPDNAVEYFQELLLRFREFDQAGFGLRIDDIPECYPHRDTVRRWEKPYWVKEVSEGVFAAHIDTTFAAYRPGTPYKVTEALRTASPYRARHLPWYRDPRRPDPETEFFFQRRREDIGYWNRSTLPAAAIVKNSEDGRHG</sequence>
<organism evidence="1 2">
    <name type="scientific">Kibdelosporangium philippinense</name>
    <dbReference type="NCBI Taxonomy" id="211113"/>
    <lineage>
        <taxon>Bacteria</taxon>
        <taxon>Bacillati</taxon>
        <taxon>Actinomycetota</taxon>
        <taxon>Actinomycetes</taxon>
        <taxon>Pseudonocardiales</taxon>
        <taxon>Pseudonocardiaceae</taxon>
        <taxon>Kibdelosporangium</taxon>
    </lineage>
</organism>
<comment type="caution">
    <text evidence="1">The sequence shown here is derived from an EMBL/GenBank/DDBJ whole genome shotgun (WGS) entry which is preliminary data.</text>
</comment>
<evidence type="ECO:0008006" key="3">
    <source>
        <dbReference type="Google" id="ProtNLM"/>
    </source>
</evidence>
<proteinExistence type="predicted"/>
<keyword evidence="2" id="KW-1185">Reference proteome</keyword>